<accession>A0A6M3ZVM9</accession>
<dbReference type="EMBL" id="CP008956">
    <property type="protein sequence ID" value="QJQ02421.1"/>
    <property type="molecule type" value="Genomic_DNA"/>
</dbReference>
<proteinExistence type="predicted"/>
<organism evidence="1 2">
    <name type="scientific">Herbaspirillum rubrisubalbicans Os34</name>
    <dbReference type="NCBI Taxonomy" id="1235827"/>
    <lineage>
        <taxon>Bacteria</taxon>
        <taxon>Pseudomonadati</taxon>
        <taxon>Pseudomonadota</taxon>
        <taxon>Betaproteobacteria</taxon>
        <taxon>Burkholderiales</taxon>
        <taxon>Oxalobacteraceae</taxon>
        <taxon>Herbaspirillum</taxon>
    </lineage>
</organism>
<evidence type="ECO:0000313" key="2">
    <source>
        <dbReference type="Proteomes" id="UP000501648"/>
    </source>
</evidence>
<reference evidence="1 2" key="1">
    <citation type="journal article" date="2012" name="J. Bacteriol.">
        <title>Genome sequence of the pathogenic Herbaspirillum seropedicae strain Os34, isolated from rice roots.</title>
        <authorList>
            <person name="Ye W."/>
            <person name="Ye S."/>
            <person name="Liu J."/>
            <person name="Chang S."/>
            <person name="Chen M."/>
            <person name="Zhu B."/>
            <person name="Guo L."/>
            <person name="An Q."/>
        </authorList>
    </citation>
    <scope>NUCLEOTIDE SEQUENCE [LARGE SCALE GENOMIC DNA]</scope>
    <source>
        <strain evidence="1 2">Os34</strain>
    </source>
</reference>
<evidence type="ECO:0000313" key="1">
    <source>
        <dbReference type="EMBL" id="QJQ02421.1"/>
    </source>
</evidence>
<protein>
    <submittedName>
        <fullName evidence="1">Uncharacterized protein</fullName>
    </submittedName>
</protein>
<sequence>MNIQFPYRSGIETLPSIYEHLQQLWRVAILLDRLGMPLEDWCPPADTPDNARRNVAFDKNGPSPAAIAIFQEEENADPSEKFRILGVWNGQEDEGGAVLLHKLSIASNHSRSSFELNAKAVQALEEKGNIVQIINTLLEIFPAPFIQVSPPPYETRHAVFEDHPGVGWMLYLPEILTPAQVPEAPELIPVWDQDKKQKGTIVVSVRNETFSVKNKEHIKAANAIEIRLADQDLLPRFSDL</sequence>
<name>A0A6M3ZVM9_9BURK</name>
<dbReference type="RefSeq" id="WP_026052377.1">
    <property type="nucleotide sequence ID" value="NZ_CP008956.1"/>
</dbReference>
<dbReference type="AlphaFoldDB" id="A0A6M3ZVM9"/>
<dbReference type="Proteomes" id="UP000501648">
    <property type="component" value="Chromosome"/>
</dbReference>
<gene>
    <name evidence="1" type="ORF">C798_19930</name>
</gene>